<proteinExistence type="predicted"/>
<dbReference type="Proteomes" id="UP001211544">
    <property type="component" value="Chromosome"/>
</dbReference>
<evidence type="ECO:0000313" key="1">
    <source>
        <dbReference type="EMBL" id="WBG90051.1"/>
    </source>
</evidence>
<dbReference type="KEGG" id="kpie:N5580_13240"/>
<evidence type="ECO:0000313" key="2">
    <source>
        <dbReference type="Proteomes" id="UP001211544"/>
    </source>
</evidence>
<name>A0AAJ5U8N7_9GAMM</name>
<organism evidence="1 2">
    <name type="scientific">Pantoea piersonii</name>
    <dbReference type="NCBI Taxonomy" id="2364647"/>
    <lineage>
        <taxon>Bacteria</taxon>
        <taxon>Pseudomonadati</taxon>
        <taxon>Pseudomonadota</taxon>
        <taxon>Gammaproteobacteria</taxon>
        <taxon>Enterobacterales</taxon>
        <taxon>Erwiniaceae</taxon>
        <taxon>Pantoea</taxon>
    </lineage>
</organism>
<protein>
    <submittedName>
        <fullName evidence="1">Uncharacterized protein</fullName>
    </submittedName>
</protein>
<gene>
    <name evidence="1" type="ORF">N5580_13240</name>
</gene>
<accession>A0AAJ5U8N7</accession>
<reference evidence="1 2" key="1">
    <citation type="journal article" date="2022" name="J Glob Antimicrob Resist">
        <title>First complete genome of a multidrug resistant strain of the novel human pathogen Kalamiella piersonii (GABEKP28) identified in human saliva.</title>
        <authorList>
            <person name="McDonagh F."/>
            <person name="Singh N.K."/>
            <person name="Venkateswaran K."/>
            <person name="Lonappan A.M."/>
            <person name="Hallahan B."/>
            <person name="Tuohy A."/>
            <person name="Burke L."/>
            <person name="Kovarova A."/>
            <person name="Miliotis G."/>
        </authorList>
    </citation>
    <scope>NUCLEOTIDE SEQUENCE [LARGE SCALE GENOMIC DNA]</scope>
    <source>
        <strain evidence="1 2">GABEKP28</strain>
    </source>
</reference>
<dbReference type="AlphaFoldDB" id="A0AAJ5U8N7"/>
<dbReference type="EMBL" id="CP104758">
    <property type="protein sequence ID" value="WBG90051.1"/>
    <property type="molecule type" value="Genomic_DNA"/>
</dbReference>
<dbReference type="RefSeq" id="WP_269949359.1">
    <property type="nucleotide sequence ID" value="NZ_CP104758.1"/>
</dbReference>
<keyword evidence="2" id="KW-1185">Reference proteome</keyword>
<sequence length="48" mass="5783">MKQEKHERFASFKQLSRRRFLQSFSYLSSCRLSQCLKEAKEKAKEKGK</sequence>